<keyword evidence="3" id="KW-1185">Reference proteome</keyword>
<dbReference type="AlphaFoldDB" id="A0A9D4FRL4"/>
<evidence type="ECO:0000313" key="2">
    <source>
        <dbReference type="EMBL" id="KAH3804174.1"/>
    </source>
</evidence>
<name>A0A9D4FRL4_DREPO</name>
<evidence type="ECO:0000256" key="1">
    <source>
        <dbReference type="SAM" id="MobiDB-lite"/>
    </source>
</evidence>
<feature type="compositionally biased region" description="Basic and acidic residues" evidence="1">
    <location>
        <begin position="1"/>
        <end position="21"/>
    </location>
</feature>
<gene>
    <name evidence="2" type="ORF">DPMN_132456</name>
</gene>
<sequence length="67" mass="7441">MVREILEDSDGSNHNDDRDSIVRPSIPANESHALNTNIAGVHIFVDCDSDMACCIFFNDGMLMKETL</sequence>
<protein>
    <submittedName>
        <fullName evidence="2">Uncharacterized protein</fullName>
    </submittedName>
</protein>
<proteinExistence type="predicted"/>
<evidence type="ECO:0000313" key="3">
    <source>
        <dbReference type="Proteomes" id="UP000828390"/>
    </source>
</evidence>
<accession>A0A9D4FRL4</accession>
<organism evidence="2 3">
    <name type="scientific">Dreissena polymorpha</name>
    <name type="common">Zebra mussel</name>
    <name type="synonym">Mytilus polymorpha</name>
    <dbReference type="NCBI Taxonomy" id="45954"/>
    <lineage>
        <taxon>Eukaryota</taxon>
        <taxon>Metazoa</taxon>
        <taxon>Spiralia</taxon>
        <taxon>Lophotrochozoa</taxon>
        <taxon>Mollusca</taxon>
        <taxon>Bivalvia</taxon>
        <taxon>Autobranchia</taxon>
        <taxon>Heteroconchia</taxon>
        <taxon>Euheterodonta</taxon>
        <taxon>Imparidentia</taxon>
        <taxon>Neoheterodontei</taxon>
        <taxon>Myida</taxon>
        <taxon>Dreissenoidea</taxon>
        <taxon>Dreissenidae</taxon>
        <taxon>Dreissena</taxon>
    </lineage>
</organism>
<dbReference type="EMBL" id="JAIWYP010000006">
    <property type="protein sequence ID" value="KAH3804174.1"/>
    <property type="molecule type" value="Genomic_DNA"/>
</dbReference>
<reference evidence="2" key="1">
    <citation type="journal article" date="2019" name="bioRxiv">
        <title>The Genome of the Zebra Mussel, Dreissena polymorpha: A Resource for Invasive Species Research.</title>
        <authorList>
            <person name="McCartney M.A."/>
            <person name="Auch B."/>
            <person name="Kono T."/>
            <person name="Mallez S."/>
            <person name="Zhang Y."/>
            <person name="Obille A."/>
            <person name="Becker A."/>
            <person name="Abrahante J.E."/>
            <person name="Garbe J."/>
            <person name="Badalamenti J.P."/>
            <person name="Herman A."/>
            <person name="Mangelson H."/>
            <person name="Liachko I."/>
            <person name="Sullivan S."/>
            <person name="Sone E.D."/>
            <person name="Koren S."/>
            <person name="Silverstein K.A.T."/>
            <person name="Beckman K.B."/>
            <person name="Gohl D.M."/>
        </authorList>
    </citation>
    <scope>NUCLEOTIDE SEQUENCE</scope>
    <source>
        <strain evidence="2">Duluth1</strain>
        <tissue evidence="2">Whole animal</tissue>
    </source>
</reference>
<dbReference type="Proteomes" id="UP000828390">
    <property type="component" value="Unassembled WGS sequence"/>
</dbReference>
<reference evidence="2" key="2">
    <citation type="submission" date="2020-11" db="EMBL/GenBank/DDBJ databases">
        <authorList>
            <person name="McCartney M.A."/>
            <person name="Auch B."/>
            <person name="Kono T."/>
            <person name="Mallez S."/>
            <person name="Becker A."/>
            <person name="Gohl D.M."/>
            <person name="Silverstein K.A.T."/>
            <person name="Koren S."/>
            <person name="Bechman K.B."/>
            <person name="Herman A."/>
            <person name="Abrahante J.E."/>
            <person name="Garbe J."/>
        </authorList>
    </citation>
    <scope>NUCLEOTIDE SEQUENCE</scope>
    <source>
        <strain evidence="2">Duluth1</strain>
        <tissue evidence="2">Whole animal</tissue>
    </source>
</reference>
<feature type="region of interest" description="Disordered" evidence="1">
    <location>
        <begin position="1"/>
        <end position="24"/>
    </location>
</feature>
<comment type="caution">
    <text evidence="2">The sequence shown here is derived from an EMBL/GenBank/DDBJ whole genome shotgun (WGS) entry which is preliminary data.</text>
</comment>